<feature type="region of interest" description="Disordered" evidence="1">
    <location>
        <begin position="1"/>
        <end position="42"/>
    </location>
</feature>
<sequence>MSKYEDGYRTPPRAQGSRSAAHYNDEARGTLPFPPPKKARFHYSSSKGLTLLQHTSWDHEQGRVSETTSSLLSIPPPSLSLKMRRPLTT</sequence>
<dbReference type="AlphaFoldDB" id="A0AAD2FJ28"/>
<evidence type="ECO:0000256" key="1">
    <source>
        <dbReference type="SAM" id="MobiDB-lite"/>
    </source>
</evidence>
<reference evidence="2" key="1">
    <citation type="submission" date="2023-08" db="EMBL/GenBank/DDBJ databases">
        <authorList>
            <person name="Audoor S."/>
            <person name="Bilcke G."/>
        </authorList>
    </citation>
    <scope>NUCLEOTIDE SEQUENCE</scope>
</reference>
<dbReference type="Proteomes" id="UP001295423">
    <property type="component" value="Unassembled WGS sequence"/>
</dbReference>
<feature type="region of interest" description="Disordered" evidence="1">
    <location>
        <begin position="60"/>
        <end position="89"/>
    </location>
</feature>
<accession>A0AAD2FJ28</accession>
<dbReference type="EMBL" id="CAKOGP040001113">
    <property type="protein sequence ID" value="CAJ1943251.1"/>
    <property type="molecule type" value="Genomic_DNA"/>
</dbReference>
<name>A0AAD2FJ28_9STRA</name>
<evidence type="ECO:0000313" key="3">
    <source>
        <dbReference type="Proteomes" id="UP001295423"/>
    </source>
</evidence>
<keyword evidence="3" id="KW-1185">Reference proteome</keyword>
<comment type="caution">
    <text evidence="2">The sequence shown here is derived from an EMBL/GenBank/DDBJ whole genome shotgun (WGS) entry which is preliminary data.</text>
</comment>
<proteinExistence type="predicted"/>
<gene>
    <name evidence="2" type="ORF">CYCCA115_LOCUS8346</name>
</gene>
<evidence type="ECO:0000313" key="2">
    <source>
        <dbReference type="EMBL" id="CAJ1943251.1"/>
    </source>
</evidence>
<organism evidence="2 3">
    <name type="scientific">Cylindrotheca closterium</name>
    <dbReference type="NCBI Taxonomy" id="2856"/>
    <lineage>
        <taxon>Eukaryota</taxon>
        <taxon>Sar</taxon>
        <taxon>Stramenopiles</taxon>
        <taxon>Ochrophyta</taxon>
        <taxon>Bacillariophyta</taxon>
        <taxon>Bacillariophyceae</taxon>
        <taxon>Bacillariophycidae</taxon>
        <taxon>Bacillariales</taxon>
        <taxon>Bacillariaceae</taxon>
        <taxon>Cylindrotheca</taxon>
    </lineage>
</organism>
<protein>
    <submittedName>
        <fullName evidence="2">Uncharacterized protein</fullName>
    </submittedName>
</protein>